<dbReference type="InterPro" id="IPR052776">
    <property type="entry name" value="Chloro_ReproSupport/MetalTrans"/>
</dbReference>
<evidence type="ECO:0000313" key="3">
    <source>
        <dbReference type="EMBL" id="KAL3780031.1"/>
    </source>
</evidence>
<feature type="transmembrane region" description="Helical" evidence="2">
    <location>
        <begin position="100"/>
        <end position="119"/>
    </location>
</feature>
<sequence length="264" mass="28819">MDTIIELLNTSMILGALHTLAASNIAALATLSSNNIIDNRDDGLDDNSKKQRRKGEGFSLGIRWGLGNAFGVLLIGSILIGLKSGDTNGEWSWMDHQLLIAMQAFVGVFLIILGMHGLVKALQNREVNTADIHIGFKKSNSYDSDSNSGVQSEITEIRVNRAVDLNAEELSSGSEGSASQHNPVTYRRQSGNDDSVVAQMLTCLDASDVISEGNNCEDTLGLSQYEVRMWKAAKSPSDNLMLYAVDDYRLFSFQFVQEPGKLEL</sequence>
<reference evidence="3 4" key="1">
    <citation type="submission" date="2024-10" db="EMBL/GenBank/DDBJ databases">
        <title>Updated reference genomes for cyclostephanoid diatoms.</title>
        <authorList>
            <person name="Roberts W.R."/>
            <person name="Alverson A.J."/>
        </authorList>
    </citation>
    <scope>NUCLEOTIDE SEQUENCE [LARGE SCALE GENOMIC DNA]</scope>
    <source>
        <strain evidence="3 4">AJA010-31</strain>
    </source>
</reference>
<feature type="transmembrane region" description="Helical" evidence="2">
    <location>
        <begin position="12"/>
        <end position="31"/>
    </location>
</feature>
<evidence type="ECO:0000256" key="2">
    <source>
        <dbReference type="SAM" id="Phobius"/>
    </source>
</evidence>
<organism evidence="3 4">
    <name type="scientific">Cyclotella atomus</name>
    <dbReference type="NCBI Taxonomy" id="382360"/>
    <lineage>
        <taxon>Eukaryota</taxon>
        <taxon>Sar</taxon>
        <taxon>Stramenopiles</taxon>
        <taxon>Ochrophyta</taxon>
        <taxon>Bacillariophyta</taxon>
        <taxon>Coscinodiscophyceae</taxon>
        <taxon>Thalassiosirophycidae</taxon>
        <taxon>Stephanodiscales</taxon>
        <taxon>Stephanodiscaceae</taxon>
        <taxon>Cyclotella</taxon>
    </lineage>
</organism>
<evidence type="ECO:0000256" key="1">
    <source>
        <dbReference type="SAM" id="MobiDB-lite"/>
    </source>
</evidence>
<dbReference type="PANTHER" id="PTHR33876">
    <property type="entry name" value="UNNAMED PRODUCT"/>
    <property type="match status" value="1"/>
</dbReference>
<gene>
    <name evidence="3" type="ORF">ACHAWO_007444</name>
</gene>
<comment type="caution">
    <text evidence="3">The sequence shown here is derived from an EMBL/GenBank/DDBJ whole genome shotgun (WGS) entry which is preliminary data.</text>
</comment>
<evidence type="ECO:0000313" key="4">
    <source>
        <dbReference type="Proteomes" id="UP001530400"/>
    </source>
</evidence>
<dbReference type="Proteomes" id="UP001530400">
    <property type="component" value="Unassembled WGS sequence"/>
</dbReference>
<dbReference type="AlphaFoldDB" id="A0ABD3NXR6"/>
<feature type="transmembrane region" description="Helical" evidence="2">
    <location>
        <begin position="60"/>
        <end position="80"/>
    </location>
</feature>
<name>A0ABD3NXR6_9STRA</name>
<keyword evidence="2" id="KW-0812">Transmembrane</keyword>
<feature type="compositionally biased region" description="Polar residues" evidence="1">
    <location>
        <begin position="180"/>
        <end position="189"/>
    </location>
</feature>
<dbReference type="PANTHER" id="PTHR33876:SF4">
    <property type="entry name" value="CHLOROPLAST PROTEIN FOR GROWTH AND FERTILITY 2"/>
    <property type="match status" value="1"/>
</dbReference>
<feature type="compositionally biased region" description="Low complexity" evidence="1">
    <location>
        <begin position="169"/>
        <end position="179"/>
    </location>
</feature>
<keyword evidence="2" id="KW-0472">Membrane</keyword>
<keyword evidence="2" id="KW-1133">Transmembrane helix</keyword>
<accession>A0ABD3NXR6</accession>
<protein>
    <submittedName>
        <fullName evidence="3">Uncharacterized protein</fullName>
    </submittedName>
</protein>
<dbReference type="EMBL" id="JALLPJ020000908">
    <property type="protein sequence ID" value="KAL3780031.1"/>
    <property type="molecule type" value="Genomic_DNA"/>
</dbReference>
<feature type="region of interest" description="Disordered" evidence="1">
    <location>
        <begin position="169"/>
        <end position="189"/>
    </location>
</feature>
<keyword evidence="4" id="KW-1185">Reference proteome</keyword>
<proteinExistence type="predicted"/>